<gene>
    <name evidence="2" type="ORF">TRAPUB_2698</name>
</gene>
<keyword evidence="3" id="KW-1185">Reference proteome</keyword>
<evidence type="ECO:0000313" key="3">
    <source>
        <dbReference type="Proteomes" id="UP000184267"/>
    </source>
</evidence>
<feature type="region of interest" description="Disordered" evidence="1">
    <location>
        <begin position="549"/>
        <end position="790"/>
    </location>
</feature>
<dbReference type="Proteomes" id="UP000184267">
    <property type="component" value="Unassembled WGS sequence"/>
</dbReference>
<evidence type="ECO:0000313" key="2">
    <source>
        <dbReference type="EMBL" id="OJT06423.1"/>
    </source>
</evidence>
<feature type="region of interest" description="Disordered" evidence="1">
    <location>
        <begin position="848"/>
        <end position="874"/>
    </location>
</feature>
<feature type="compositionally biased region" description="Low complexity" evidence="1">
    <location>
        <begin position="570"/>
        <end position="587"/>
    </location>
</feature>
<evidence type="ECO:0000256" key="1">
    <source>
        <dbReference type="SAM" id="MobiDB-lite"/>
    </source>
</evidence>
<feature type="compositionally biased region" description="Low complexity" evidence="1">
    <location>
        <begin position="604"/>
        <end position="621"/>
    </location>
</feature>
<feature type="region of interest" description="Disordered" evidence="1">
    <location>
        <begin position="802"/>
        <end position="836"/>
    </location>
</feature>
<dbReference type="STRING" id="154538.A0A1M2VFX4"/>
<proteinExistence type="predicted"/>
<accession>A0A1M2VFX4</accession>
<dbReference type="OMA" id="AEDWTDM"/>
<feature type="region of interest" description="Disordered" evidence="1">
    <location>
        <begin position="524"/>
        <end position="543"/>
    </location>
</feature>
<feature type="compositionally biased region" description="Pro residues" evidence="1">
    <location>
        <begin position="714"/>
        <end position="731"/>
    </location>
</feature>
<feature type="compositionally biased region" description="Acidic residues" evidence="1">
    <location>
        <begin position="761"/>
        <end position="776"/>
    </location>
</feature>
<dbReference type="EMBL" id="MNAD01001309">
    <property type="protein sequence ID" value="OJT06423.1"/>
    <property type="molecule type" value="Genomic_DNA"/>
</dbReference>
<feature type="compositionally biased region" description="Pro residues" evidence="1">
    <location>
        <begin position="28"/>
        <end position="37"/>
    </location>
</feature>
<feature type="region of interest" description="Disordered" evidence="1">
    <location>
        <begin position="465"/>
        <end position="516"/>
    </location>
</feature>
<feature type="region of interest" description="Disordered" evidence="1">
    <location>
        <begin position="245"/>
        <end position="302"/>
    </location>
</feature>
<organism evidence="2 3">
    <name type="scientific">Trametes pubescens</name>
    <name type="common">White-rot fungus</name>
    <dbReference type="NCBI Taxonomy" id="154538"/>
    <lineage>
        <taxon>Eukaryota</taxon>
        <taxon>Fungi</taxon>
        <taxon>Dikarya</taxon>
        <taxon>Basidiomycota</taxon>
        <taxon>Agaricomycotina</taxon>
        <taxon>Agaricomycetes</taxon>
        <taxon>Polyporales</taxon>
        <taxon>Polyporaceae</taxon>
        <taxon>Trametes</taxon>
    </lineage>
</organism>
<feature type="compositionally biased region" description="Low complexity" evidence="1">
    <location>
        <begin position="17"/>
        <end position="27"/>
    </location>
</feature>
<protein>
    <submittedName>
        <fullName evidence="2">Uncharacterized protein</fullName>
    </submittedName>
</protein>
<name>A0A1M2VFX4_TRAPU</name>
<feature type="compositionally biased region" description="Pro residues" evidence="1">
    <location>
        <begin position="76"/>
        <end position="90"/>
    </location>
</feature>
<feature type="region of interest" description="Disordered" evidence="1">
    <location>
        <begin position="1"/>
        <end position="127"/>
    </location>
</feature>
<feature type="compositionally biased region" description="Low complexity" evidence="1">
    <location>
        <begin position="662"/>
        <end position="681"/>
    </location>
</feature>
<feature type="compositionally biased region" description="Polar residues" evidence="1">
    <location>
        <begin position="291"/>
        <end position="302"/>
    </location>
</feature>
<dbReference type="OrthoDB" id="3038408at2759"/>
<reference evidence="2 3" key="1">
    <citation type="submission" date="2016-10" db="EMBL/GenBank/DDBJ databases">
        <title>Genome sequence of the basidiomycete white-rot fungus Trametes pubescens.</title>
        <authorList>
            <person name="Makela M.R."/>
            <person name="Granchi Z."/>
            <person name="Peng M."/>
            <person name="De Vries R.P."/>
            <person name="Grigoriev I."/>
            <person name="Riley R."/>
            <person name="Hilden K."/>
        </authorList>
    </citation>
    <scope>NUCLEOTIDE SEQUENCE [LARGE SCALE GENOMIC DNA]</scope>
    <source>
        <strain evidence="2 3">FBCC735</strain>
    </source>
</reference>
<feature type="compositionally biased region" description="Low complexity" evidence="1">
    <location>
        <begin position="249"/>
        <end position="265"/>
    </location>
</feature>
<feature type="compositionally biased region" description="Low complexity" evidence="1">
    <location>
        <begin position="278"/>
        <end position="289"/>
    </location>
</feature>
<comment type="caution">
    <text evidence="2">The sequence shown here is derived from an EMBL/GenBank/DDBJ whole genome shotgun (WGS) entry which is preliminary data.</text>
</comment>
<sequence length="928" mass="97548">MSPKRKTGGASKPSAQPKPVATTSKPPATTPSVPPAPTKIAQIPSAGPAAPTTQRVSPPPNAGPSRPGVTIQTNPVAPPPRSLAQPPKPSAQPARSALASHLRNAPASAHISVPAAKPGPAQKHTFTRSDRVRAEWREFEATWVSVRQSQIERELEELFKTAERTSRAKGKGNGAPSGMDKIVNGMQRDFAYAARDEWDARLLRAGLQAEDWTDMSLQEMIAVEQVLSYEETDQEPGVYAQVRRESVATTTTSSSGSPAAVDTTPPTAPRSLGGWKTSSSAYPQSAAPQKTHASQPLRTTQSVASRHAMFAEDEPVKPSHTWGGKAAPIIEETRTQSKPSAIPIPVAASASASSSRAAHPPVKPAPTIGALATSADLLVYAVPIALTQPPLDSALAANAEYISILDKLNTNSIRQFHLKAADADAELARQLRKPMPAADREFTIRAHQVAMEQSARDIVTRRNQLLDDERKKRGWGHGGPGGDSAPLPTVQPARPAQVPGAFPERPQPVRQPSPELKPLIEYVPDAEPEPEREPEEEVVDEVIEVPIKGKGKKGKGKGVAVKPVANGRSTPTQAAPTPAARAATPTQKVASAVEAKGKAAPTIAAWNSARTAPARAASPAPINTKLAPTASAKLSPASTNGRSSPIPIPPPNKLSPWEAQKAKSTGSSSSAADAKAAADQDIWAPPMARGGSNSKNPFAPTRPSRLAQVSQGPDPGPVPQSPESPEPPSPPVQEQGGQEYMKWYAGSPADDDSILNVRREEDDEEEDSEDEDEDEAPVGAESEGFGFGSMYKSLAGASPWALFGESSQPQRTASPAPAPRGRATKPIPTRAVAEEPAYARWGAPSAATSAFGAGPLAGPSVEPSGMWKPQGGDDHFDQMLEIASSTLDRAAAGSSRTGVEDVMAMYVTTSKARETTATPVGGRSAWRR</sequence>
<dbReference type="AlphaFoldDB" id="A0A1M2VFX4"/>